<reference evidence="1 2" key="1">
    <citation type="journal article" date="2024" name="G3 (Bethesda)">
        <title>Genome assembly of Hibiscus sabdariffa L. provides insights into metabolisms of medicinal natural products.</title>
        <authorList>
            <person name="Kim T."/>
        </authorList>
    </citation>
    <scope>NUCLEOTIDE SEQUENCE [LARGE SCALE GENOMIC DNA]</scope>
    <source>
        <strain evidence="1">TK-2024</strain>
        <tissue evidence="1">Old leaves</tissue>
    </source>
</reference>
<dbReference type="Proteomes" id="UP001396334">
    <property type="component" value="Unassembled WGS sequence"/>
</dbReference>
<accession>A0ABR2SYF1</accession>
<evidence type="ECO:0000313" key="1">
    <source>
        <dbReference type="EMBL" id="KAK9029977.1"/>
    </source>
</evidence>
<dbReference type="EMBL" id="JBBPBN010000010">
    <property type="protein sequence ID" value="KAK9029977.1"/>
    <property type="molecule type" value="Genomic_DNA"/>
</dbReference>
<keyword evidence="2" id="KW-1185">Reference proteome</keyword>
<evidence type="ECO:0000313" key="2">
    <source>
        <dbReference type="Proteomes" id="UP001396334"/>
    </source>
</evidence>
<name>A0ABR2SYF1_9ROSI</name>
<gene>
    <name evidence="1" type="ORF">V6N11_031416</name>
</gene>
<proteinExistence type="predicted"/>
<protein>
    <submittedName>
        <fullName evidence="1">Uncharacterized protein</fullName>
    </submittedName>
</protein>
<comment type="caution">
    <text evidence="1">The sequence shown here is derived from an EMBL/GenBank/DDBJ whole genome shotgun (WGS) entry which is preliminary data.</text>
</comment>
<sequence length="126" mass="13783">MCTVTASKECLVSDVVPFVPELVDGEVGDILLPIEVHESGLEVKLDYAHAEVEVVSTEEKMSEVLAAVTMHVDPSDLAHEKMNFVEDVDSNFPTLYALIQHKRGRVRPPNDGKKAFVGSSFGRVTS</sequence>
<organism evidence="1 2">
    <name type="scientific">Hibiscus sabdariffa</name>
    <name type="common">roselle</name>
    <dbReference type="NCBI Taxonomy" id="183260"/>
    <lineage>
        <taxon>Eukaryota</taxon>
        <taxon>Viridiplantae</taxon>
        <taxon>Streptophyta</taxon>
        <taxon>Embryophyta</taxon>
        <taxon>Tracheophyta</taxon>
        <taxon>Spermatophyta</taxon>
        <taxon>Magnoliopsida</taxon>
        <taxon>eudicotyledons</taxon>
        <taxon>Gunneridae</taxon>
        <taxon>Pentapetalae</taxon>
        <taxon>rosids</taxon>
        <taxon>malvids</taxon>
        <taxon>Malvales</taxon>
        <taxon>Malvaceae</taxon>
        <taxon>Malvoideae</taxon>
        <taxon>Hibiscus</taxon>
    </lineage>
</organism>